<organism evidence="1 2">
    <name type="scientific">Elysia marginata</name>
    <dbReference type="NCBI Taxonomy" id="1093978"/>
    <lineage>
        <taxon>Eukaryota</taxon>
        <taxon>Metazoa</taxon>
        <taxon>Spiralia</taxon>
        <taxon>Lophotrochozoa</taxon>
        <taxon>Mollusca</taxon>
        <taxon>Gastropoda</taxon>
        <taxon>Heterobranchia</taxon>
        <taxon>Euthyneura</taxon>
        <taxon>Panpulmonata</taxon>
        <taxon>Sacoglossa</taxon>
        <taxon>Placobranchoidea</taxon>
        <taxon>Plakobranchidae</taxon>
        <taxon>Elysia</taxon>
    </lineage>
</organism>
<sequence length="90" mass="10113">MVQEIAPVQYSEKCQNQGLEPGHWDRRSRLQVRWCALLNVEQGGSIFTTLASAPPGDLFATNMDCRNSEGLFITLFELLIYGQSGTCQEF</sequence>
<comment type="caution">
    <text evidence="1">The sequence shown here is derived from an EMBL/GenBank/DDBJ whole genome shotgun (WGS) entry which is preliminary data.</text>
</comment>
<evidence type="ECO:0000313" key="1">
    <source>
        <dbReference type="EMBL" id="GFS11137.1"/>
    </source>
</evidence>
<reference evidence="1 2" key="1">
    <citation type="journal article" date="2021" name="Elife">
        <title>Chloroplast acquisition without the gene transfer in kleptoplastic sea slugs, Plakobranchus ocellatus.</title>
        <authorList>
            <person name="Maeda T."/>
            <person name="Takahashi S."/>
            <person name="Yoshida T."/>
            <person name="Shimamura S."/>
            <person name="Takaki Y."/>
            <person name="Nagai Y."/>
            <person name="Toyoda A."/>
            <person name="Suzuki Y."/>
            <person name="Arimoto A."/>
            <person name="Ishii H."/>
            <person name="Satoh N."/>
            <person name="Nishiyama T."/>
            <person name="Hasebe M."/>
            <person name="Maruyama T."/>
            <person name="Minagawa J."/>
            <person name="Obokata J."/>
            <person name="Shigenobu S."/>
        </authorList>
    </citation>
    <scope>NUCLEOTIDE SEQUENCE [LARGE SCALE GENOMIC DNA]</scope>
</reference>
<gene>
    <name evidence="1" type="ORF">ElyMa_003077900</name>
</gene>
<evidence type="ECO:0000313" key="2">
    <source>
        <dbReference type="Proteomes" id="UP000762676"/>
    </source>
</evidence>
<keyword evidence="2" id="KW-1185">Reference proteome</keyword>
<dbReference type="AlphaFoldDB" id="A0AAV4IPH5"/>
<dbReference type="EMBL" id="BMAT01006367">
    <property type="protein sequence ID" value="GFS11137.1"/>
    <property type="molecule type" value="Genomic_DNA"/>
</dbReference>
<dbReference type="Proteomes" id="UP000762676">
    <property type="component" value="Unassembled WGS sequence"/>
</dbReference>
<accession>A0AAV4IPH5</accession>
<proteinExistence type="predicted"/>
<name>A0AAV4IPH5_9GAST</name>
<protein>
    <submittedName>
        <fullName evidence="1">Uncharacterized protein</fullName>
    </submittedName>
</protein>